<evidence type="ECO:0000313" key="3">
    <source>
        <dbReference type="Proteomes" id="UP001063166"/>
    </source>
</evidence>
<dbReference type="AlphaFoldDB" id="A0A9P3PFD1"/>
<proteinExistence type="predicted"/>
<accession>A0A9P3PFD1</accession>
<dbReference type="OrthoDB" id="20273at2759"/>
<dbReference type="Proteomes" id="UP001063166">
    <property type="component" value="Unassembled WGS sequence"/>
</dbReference>
<comment type="caution">
    <text evidence="2">The sequence shown here is derived from an EMBL/GenBank/DDBJ whole genome shotgun (WGS) entry which is preliminary data.</text>
</comment>
<gene>
    <name evidence="2" type="ORF">LshimejAT787_0204160</name>
</gene>
<feature type="region of interest" description="Disordered" evidence="1">
    <location>
        <begin position="1"/>
        <end position="107"/>
    </location>
</feature>
<keyword evidence="3" id="KW-1185">Reference proteome</keyword>
<feature type="compositionally biased region" description="Basic and acidic residues" evidence="1">
    <location>
        <begin position="53"/>
        <end position="71"/>
    </location>
</feature>
<sequence length="107" mass="12340">MSYRDPYSERPGRLHDQPRYTEPSADYNPYSTSPPRQTYDQGGIGPSYDPYDDAYRDEPPYDRQYAPERSRTMRTYRSAANGGLEPSANKETNIETAVYAPRGEKYV</sequence>
<feature type="compositionally biased region" description="Basic and acidic residues" evidence="1">
    <location>
        <begin position="1"/>
        <end position="19"/>
    </location>
</feature>
<evidence type="ECO:0000313" key="2">
    <source>
        <dbReference type="EMBL" id="GLB34851.1"/>
    </source>
</evidence>
<feature type="compositionally biased region" description="Polar residues" evidence="1">
    <location>
        <begin position="29"/>
        <end position="40"/>
    </location>
</feature>
<evidence type="ECO:0000256" key="1">
    <source>
        <dbReference type="SAM" id="MobiDB-lite"/>
    </source>
</evidence>
<organism evidence="2 3">
    <name type="scientific">Lyophyllum shimeji</name>
    <name type="common">Hon-shimeji</name>
    <name type="synonym">Tricholoma shimeji</name>
    <dbReference type="NCBI Taxonomy" id="47721"/>
    <lineage>
        <taxon>Eukaryota</taxon>
        <taxon>Fungi</taxon>
        <taxon>Dikarya</taxon>
        <taxon>Basidiomycota</taxon>
        <taxon>Agaricomycotina</taxon>
        <taxon>Agaricomycetes</taxon>
        <taxon>Agaricomycetidae</taxon>
        <taxon>Agaricales</taxon>
        <taxon>Tricholomatineae</taxon>
        <taxon>Lyophyllaceae</taxon>
        <taxon>Lyophyllum</taxon>
    </lineage>
</organism>
<name>A0A9P3PFD1_LYOSH</name>
<protein>
    <submittedName>
        <fullName evidence="2">Uncharacterized protein</fullName>
    </submittedName>
</protein>
<reference evidence="2" key="1">
    <citation type="submission" date="2022-07" db="EMBL/GenBank/DDBJ databases">
        <title>The genome of Lyophyllum shimeji provides insight into the initial evolution of ectomycorrhizal fungal genome.</title>
        <authorList>
            <person name="Kobayashi Y."/>
            <person name="Shibata T."/>
            <person name="Hirakawa H."/>
            <person name="Shigenobu S."/>
            <person name="Nishiyama T."/>
            <person name="Yamada A."/>
            <person name="Hasebe M."/>
            <person name="Kawaguchi M."/>
        </authorList>
    </citation>
    <scope>NUCLEOTIDE SEQUENCE</scope>
    <source>
        <strain evidence="2">AT787</strain>
    </source>
</reference>
<dbReference type="EMBL" id="BRPK01000002">
    <property type="protein sequence ID" value="GLB34851.1"/>
    <property type="molecule type" value="Genomic_DNA"/>
</dbReference>